<name>S8DQJ0_9LAMI</name>
<dbReference type="OrthoDB" id="693735at2759"/>
<protein>
    <submittedName>
        <fullName evidence="1">Uncharacterized protein</fullName>
    </submittedName>
</protein>
<organism evidence="1 2">
    <name type="scientific">Genlisea aurea</name>
    <dbReference type="NCBI Taxonomy" id="192259"/>
    <lineage>
        <taxon>Eukaryota</taxon>
        <taxon>Viridiplantae</taxon>
        <taxon>Streptophyta</taxon>
        <taxon>Embryophyta</taxon>
        <taxon>Tracheophyta</taxon>
        <taxon>Spermatophyta</taxon>
        <taxon>Magnoliopsida</taxon>
        <taxon>eudicotyledons</taxon>
        <taxon>Gunneridae</taxon>
        <taxon>Pentapetalae</taxon>
        <taxon>asterids</taxon>
        <taxon>lamiids</taxon>
        <taxon>Lamiales</taxon>
        <taxon>Lentibulariaceae</taxon>
        <taxon>Genlisea</taxon>
    </lineage>
</organism>
<evidence type="ECO:0000313" key="1">
    <source>
        <dbReference type="EMBL" id="EPS62047.1"/>
    </source>
</evidence>
<accession>S8DQJ0</accession>
<reference evidence="1 2" key="1">
    <citation type="journal article" date="2013" name="BMC Genomics">
        <title>The miniature genome of a carnivorous plant Genlisea aurea contains a low number of genes and short non-coding sequences.</title>
        <authorList>
            <person name="Leushkin E.V."/>
            <person name="Sutormin R.A."/>
            <person name="Nabieva E.R."/>
            <person name="Penin A.A."/>
            <person name="Kondrashov A.S."/>
            <person name="Logacheva M.D."/>
        </authorList>
    </citation>
    <scope>NUCLEOTIDE SEQUENCE [LARGE SCALE GENOMIC DNA]</scope>
</reference>
<proteinExistence type="predicted"/>
<dbReference type="Proteomes" id="UP000015453">
    <property type="component" value="Unassembled WGS sequence"/>
</dbReference>
<dbReference type="EMBL" id="AUSU01006425">
    <property type="protein sequence ID" value="EPS62047.1"/>
    <property type="molecule type" value="Genomic_DNA"/>
</dbReference>
<comment type="caution">
    <text evidence="1">The sequence shown here is derived from an EMBL/GenBank/DDBJ whole genome shotgun (WGS) entry which is preliminary data.</text>
</comment>
<keyword evidence="2" id="KW-1185">Reference proteome</keyword>
<sequence>MVSRSIEAVKERRVMRSMQERERRRHRKATNFKRSSYTAEADGISYAIFLLACIACT</sequence>
<gene>
    <name evidence="1" type="ORF">M569_12746</name>
</gene>
<dbReference type="AlphaFoldDB" id="S8DQJ0"/>
<evidence type="ECO:0000313" key="2">
    <source>
        <dbReference type="Proteomes" id="UP000015453"/>
    </source>
</evidence>
<feature type="non-terminal residue" evidence="1">
    <location>
        <position position="57"/>
    </location>
</feature>
<dbReference type="PANTHER" id="PTHR38398:SF1">
    <property type="entry name" value="EXPRESSED PROTEIN"/>
    <property type="match status" value="1"/>
</dbReference>
<dbReference type="PANTHER" id="PTHR38398">
    <property type="entry name" value="EXPRESSED PROTEIN"/>
    <property type="match status" value="1"/>
</dbReference>